<evidence type="ECO:0000313" key="3">
    <source>
        <dbReference type="Proteomes" id="UP000734854"/>
    </source>
</evidence>
<keyword evidence="1" id="KW-0812">Transmembrane</keyword>
<evidence type="ECO:0000256" key="1">
    <source>
        <dbReference type="RuleBase" id="RU362006"/>
    </source>
</evidence>
<organism evidence="2 3">
    <name type="scientific">Zingiber officinale</name>
    <name type="common">Ginger</name>
    <name type="synonym">Amomum zingiber</name>
    <dbReference type="NCBI Taxonomy" id="94328"/>
    <lineage>
        <taxon>Eukaryota</taxon>
        <taxon>Viridiplantae</taxon>
        <taxon>Streptophyta</taxon>
        <taxon>Embryophyta</taxon>
        <taxon>Tracheophyta</taxon>
        <taxon>Spermatophyta</taxon>
        <taxon>Magnoliopsida</taxon>
        <taxon>Liliopsida</taxon>
        <taxon>Zingiberales</taxon>
        <taxon>Zingiberaceae</taxon>
        <taxon>Zingiber</taxon>
    </lineage>
</organism>
<dbReference type="PANTHER" id="PTHR12300:SF178">
    <property type="entry name" value="HVA22-LIKE PROTEIN"/>
    <property type="match status" value="1"/>
</dbReference>
<protein>
    <recommendedName>
        <fullName evidence="1">HVA22-like protein</fullName>
    </recommendedName>
</protein>
<comment type="similarity">
    <text evidence="1">Belongs to the DP1 family.</text>
</comment>
<evidence type="ECO:0000313" key="2">
    <source>
        <dbReference type="EMBL" id="KAG6517661.1"/>
    </source>
</evidence>
<name>A0A8J5GZQ6_ZINOF</name>
<feature type="transmembrane region" description="Helical" evidence="1">
    <location>
        <begin position="122"/>
        <end position="143"/>
    </location>
</feature>
<sequence length="268" mass="31198">MGEWRRPAKATAASFPSPLRPNFHIDPANYSHHFSSFISIADWGRKEGEFQGNHSVSSSIEGIFEIQIVPRGQRKELPSGKMFAEYITKLLLVFFGYAYPAFECFKTLEQPHGNYTVQLRFWCQYWIIVAILTVVEMLLEVLVSLIPMYGEAKVAFLVYLWYPKTKGSDLVYETFLRPVVMQYEPNIEERFRNLRPKLGQLLVFYLRNFTERGYTLFQDVLQYVVSRRSGNEKIKGSSSKNKKHDELEDFAEALLGTNAKQRPSRQRK</sequence>
<dbReference type="AlphaFoldDB" id="A0A8J5GZQ6"/>
<keyword evidence="1" id="KW-0472">Membrane</keyword>
<dbReference type="GO" id="GO:0016020">
    <property type="term" value="C:membrane"/>
    <property type="evidence" value="ECO:0007669"/>
    <property type="project" value="UniProtKB-SubCell"/>
</dbReference>
<dbReference type="PANTHER" id="PTHR12300">
    <property type="entry name" value="HVA22-LIKE PROTEINS"/>
    <property type="match status" value="1"/>
</dbReference>
<comment type="caution">
    <text evidence="2">The sequence shown here is derived from an EMBL/GenBank/DDBJ whole genome shotgun (WGS) entry which is preliminary data.</text>
</comment>
<dbReference type="InterPro" id="IPR004345">
    <property type="entry name" value="TB2_DP1_HVA22"/>
</dbReference>
<keyword evidence="3" id="KW-1185">Reference proteome</keyword>
<accession>A0A8J5GZQ6</accession>
<feature type="transmembrane region" description="Helical" evidence="1">
    <location>
        <begin position="83"/>
        <end position="102"/>
    </location>
</feature>
<dbReference type="EMBL" id="JACMSC010000006">
    <property type="protein sequence ID" value="KAG6517661.1"/>
    <property type="molecule type" value="Genomic_DNA"/>
</dbReference>
<dbReference type="Proteomes" id="UP000734854">
    <property type="component" value="Unassembled WGS sequence"/>
</dbReference>
<gene>
    <name evidence="2" type="ORF">ZIOFF_021057</name>
</gene>
<keyword evidence="1" id="KW-1133">Transmembrane helix</keyword>
<proteinExistence type="inferred from homology"/>
<comment type="subcellular location">
    <subcellularLocation>
        <location evidence="1">Membrane</location>
        <topology evidence="1">Multi-pass membrane protein</topology>
    </subcellularLocation>
</comment>
<reference evidence="2 3" key="1">
    <citation type="submission" date="2020-08" db="EMBL/GenBank/DDBJ databases">
        <title>Plant Genome Project.</title>
        <authorList>
            <person name="Zhang R.-G."/>
        </authorList>
    </citation>
    <scope>NUCLEOTIDE SEQUENCE [LARGE SCALE GENOMIC DNA]</scope>
    <source>
        <tissue evidence="2">Rhizome</tissue>
    </source>
</reference>
<dbReference type="Pfam" id="PF03134">
    <property type="entry name" value="TB2_DP1_HVA22"/>
    <property type="match status" value="1"/>
</dbReference>